<gene>
    <name evidence="4" type="ORF">RFI_27707</name>
</gene>
<dbReference type="Proteomes" id="UP000023152">
    <property type="component" value="Unassembled WGS sequence"/>
</dbReference>
<comment type="similarity">
    <text evidence="1">Belongs to the iron/ascorbate-dependent oxidoreductase family.</text>
</comment>
<dbReference type="InterPro" id="IPR005123">
    <property type="entry name" value="Oxoglu/Fe-dep_dioxygenase_dom"/>
</dbReference>
<dbReference type="EMBL" id="ASPP01023956">
    <property type="protein sequence ID" value="ETO09671.1"/>
    <property type="molecule type" value="Genomic_DNA"/>
</dbReference>
<keyword evidence="1" id="KW-0408">Iron</keyword>
<feature type="chain" id="PRO_5004975182" description="Fe2OG dioxygenase domain-containing protein" evidence="2">
    <location>
        <begin position="20"/>
        <end position="283"/>
    </location>
</feature>
<dbReference type="OrthoDB" id="407955at2759"/>
<keyword evidence="1" id="KW-0560">Oxidoreductase</keyword>
<dbReference type="Gene3D" id="2.60.120.620">
    <property type="entry name" value="q2cbj1_9rhob like domain"/>
    <property type="match status" value="1"/>
</dbReference>
<feature type="domain" description="Fe2OG dioxygenase" evidence="3">
    <location>
        <begin position="172"/>
        <end position="264"/>
    </location>
</feature>
<organism evidence="4 5">
    <name type="scientific">Reticulomyxa filosa</name>
    <dbReference type="NCBI Taxonomy" id="46433"/>
    <lineage>
        <taxon>Eukaryota</taxon>
        <taxon>Sar</taxon>
        <taxon>Rhizaria</taxon>
        <taxon>Retaria</taxon>
        <taxon>Foraminifera</taxon>
        <taxon>Monothalamids</taxon>
        <taxon>Reticulomyxidae</taxon>
        <taxon>Reticulomyxa</taxon>
    </lineage>
</organism>
<dbReference type="GO" id="GO:0046872">
    <property type="term" value="F:metal ion binding"/>
    <property type="evidence" value="ECO:0007669"/>
    <property type="project" value="UniProtKB-KW"/>
</dbReference>
<protein>
    <recommendedName>
        <fullName evidence="3">Fe2OG dioxygenase domain-containing protein</fullName>
    </recommendedName>
</protein>
<proteinExistence type="inferred from homology"/>
<comment type="caution">
    <text evidence="4">The sequence shown here is derived from an EMBL/GenBank/DDBJ whole genome shotgun (WGS) entry which is preliminary data.</text>
</comment>
<reference evidence="4 5" key="1">
    <citation type="journal article" date="2013" name="Curr. Biol.">
        <title>The Genome of the Foraminiferan Reticulomyxa filosa.</title>
        <authorList>
            <person name="Glockner G."/>
            <person name="Hulsmann N."/>
            <person name="Schleicher M."/>
            <person name="Noegel A.A."/>
            <person name="Eichinger L."/>
            <person name="Gallinger C."/>
            <person name="Pawlowski J."/>
            <person name="Sierra R."/>
            <person name="Euteneuer U."/>
            <person name="Pillet L."/>
            <person name="Moustafa A."/>
            <person name="Platzer M."/>
            <person name="Groth M."/>
            <person name="Szafranski K."/>
            <person name="Schliwa M."/>
        </authorList>
    </citation>
    <scope>NUCLEOTIDE SEQUENCE [LARGE SCALE GENOMIC DNA]</scope>
</reference>
<name>X6M7P0_RETFI</name>
<evidence type="ECO:0000256" key="2">
    <source>
        <dbReference type="SAM" id="SignalP"/>
    </source>
</evidence>
<keyword evidence="2" id="KW-0732">Signal</keyword>
<dbReference type="InterPro" id="IPR044862">
    <property type="entry name" value="Pro_4_hyd_alph_FE2OG_OXY"/>
</dbReference>
<feature type="signal peptide" evidence="2">
    <location>
        <begin position="1"/>
        <end position="19"/>
    </location>
</feature>
<dbReference type="Pfam" id="PF13640">
    <property type="entry name" value="2OG-FeII_Oxy_3"/>
    <property type="match status" value="1"/>
</dbReference>
<accession>X6M7P0</accession>
<evidence type="ECO:0000259" key="3">
    <source>
        <dbReference type="PROSITE" id="PS51471"/>
    </source>
</evidence>
<keyword evidence="1" id="KW-0479">Metal-binding</keyword>
<dbReference type="AlphaFoldDB" id="X6M7P0"/>
<evidence type="ECO:0000256" key="1">
    <source>
        <dbReference type="RuleBase" id="RU003682"/>
    </source>
</evidence>
<keyword evidence="5" id="KW-1185">Reference proteome</keyword>
<sequence length="283" mass="32734">MKFLLSVLYLTASFALHNAKQMKAYNYSSFYNNNFDWSQMRIFSNYIHIKNINSQNFLHQITSNAAKCTDRTHSEHRSFGASGYKNSSGHDVTFLNDCVDDRVHNYFHYLLGNAFSTFQSKRGLSTSASKKKYIKWDKLAQFILNNPMATRVEILPTDKVTNFDQEIKDWQRDNTIELLSYEKRGHIGWHIDSDSNVTIAILVNNPREFIGGELEFRTSEKDSVVERAKFEEGDVLIWNANTAHQVLPVIRGTRKVLVVEFWNLGRSWQVGRVGPQDHILQTS</sequence>
<dbReference type="GO" id="GO:0016491">
    <property type="term" value="F:oxidoreductase activity"/>
    <property type="evidence" value="ECO:0007669"/>
    <property type="project" value="UniProtKB-KW"/>
</dbReference>
<evidence type="ECO:0000313" key="4">
    <source>
        <dbReference type="EMBL" id="ETO09671.1"/>
    </source>
</evidence>
<evidence type="ECO:0000313" key="5">
    <source>
        <dbReference type="Proteomes" id="UP000023152"/>
    </source>
</evidence>
<dbReference type="PROSITE" id="PS51471">
    <property type="entry name" value="FE2OG_OXY"/>
    <property type="match status" value="1"/>
</dbReference>